<dbReference type="OrthoDB" id="14709at10239"/>
<feature type="coiled-coil region" evidence="1">
    <location>
        <begin position="1"/>
        <end position="28"/>
    </location>
</feature>
<accession>A0A140HLS0</accession>
<sequence>MNREQQLLKDIASKQAELEKLLKEKESLKYPLPFDPLGVWKVTTEGDCEGRSTRNLGTYEGHVLDIAKQLAGQAYYQLDFRRVTPKKVDSSPVSTKQEVNFRVADHGTKFGDQNDQLRLLGQHVRDGETLARGQYYGAAKLTWEVK</sequence>
<reference evidence="2 3" key="1">
    <citation type="journal article" date="2016" name="Genome Announc.">
        <title>Complete Genome Sequence of Bacteriophage Deep-Blue Infecting Emetic Bacillus cereus.</title>
        <authorList>
            <person name="Hock L."/>
            <person name="Gillis A."/>
            <person name="Mahillon J."/>
        </authorList>
    </citation>
    <scope>NUCLEOTIDE SEQUENCE [LARGE SCALE GENOMIC DNA]</scope>
</reference>
<evidence type="ECO:0000313" key="3">
    <source>
        <dbReference type="Proteomes" id="UP000201785"/>
    </source>
</evidence>
<keyword evidence="3" id="KW-1185">Reference proteome</keyword>
<dbReference type="EMBL" id="KU577463">
    <property type="protein sequence ID" value="AMO25932.1"/>
    <property type="molecule type" value="Genomic_DNA"/>
</dbReference>
<evidence type="ECO:0000313" key="2">
    <source>
        <dbReference type="EMBL" id="AMO25932.1"/>
    </source>
</evidence>
<gene>
    <name evidence="2" type="ORF">Blue_109</name>
</gene>
<dbReference type="RefSeq" id="YP_009285421.1">
    <property type="nucleotide sequence ID" value="NC_031056.1"/>
</dbReference>
<evidence type="ECO:0000256" key="1">
    <source>
        <dbReference type="SAM" id="Coils"/>
    </source>
</evidence>
<protein>
    <submittedName>
        <fullName evidence="2">Uncharacterized protein</fullName>
    </submittedName>
</protein>
<keyword evidence="1" id="KW-0175">Coiled coil</keyword>
<dbReference type="Proteomes" id="UP000201785">
    <property type="component" value="Segment"/>
</dbReference>
<name>A0A140HLS0_9CAUD</name>
<proteinExistence type="predicted"/>
<dbReference type="GeneID" id="29081888"/>
<organism evidence="2 3">
    <name type="scientific">Bacillus phage Deep Blue</name>
    <dbReference type="NCBI Taxonomy" id="1792245"/>
    <lineage>
        <taxon>Viruses</taxon>
        <taxon>Duplodnaviria</taxon>
        <taxon>Heunggongvirae</taxon>
        <taxon>Uroviricota</taxon>
        <taxon>Caudoviricetes</taxon>
        <taxon>Herelleviridae</taxon>
        <taxon>Bastillevirinae</taxon>
        <taxon>Caeruleovirus</taxon>
        <taxon>Caeruleovirus deepblue</taxon>
    </lineage>
</organism>
<dbReference type="KEGG" id="vg:29081888"/>